<dbReference type="RefSeq" id="WP_075183792.1">
    <property type="nucleotide sequence ID" value="NZ_JAVSDG010000003.1"/>
</dbReference>
<dbReference type="InterPro" id="IPR018755">
    <property type="entry name" value="Phage_Mu_Gp48"/>
</dbReference>
<organism evidence="1 2">
    <name type="scientific">Cronobacter malonaticus</name>
    <dbReference type="NCBI Taxonomy" id="413503"/>
    <lineage>
        <taxon>Bacteria</taxon>
        <taxon>Pseudomonadati</taxon>
        <taxon>Pseudomonadota</taxon>
        <taxon>Gammaproteobacteria</taxon>
        <taxon>Enterobacterales</taxon>
        <taxon>Enterobacteriaceae</taxon>
        <taxon>Cronobacter</taxon>
    </lineage>
</organism>
<comment type="caution">
    <text evidence="1">The sequence shown here is derived from an EMBL/GenBank/DDBJ whole genome shotgun (WGS) entry which is preliminary data.</text>
</comment>
<gene>
    <name evidence="1" type="ORF">C3E80_16560</name>
</gene>
<name>A0A423XU17_9ENTR</name>
<dbReference type="EMBL" id="PQJL01000016">
    <property type="protein sequence ID" value="ROW59989.1"/>
    <property type="molecule type" value="Genomic_DNA"/>
</dbReference>
<reference evidence="1 2" key="1">
    <citation type="journal article" date="2018" name="Front. Microbiol.">
        <title>An Investigation of an Acute Gastroenteritis Outbreak: Cronobacter sakazakii, a Potential Cause of Food-Borne Illness.</title>
        <authorList>
            <person name="Yong W."/>
            <person name="Guo B."/>
            <person name="Shi X."/>
            <person name="Cheng T."/>
            <person name="Chen M."/>
            <person name="Jiang X."/>
            <person name="Ye Y."/>
            <person name="Wang J."/>
            <person name="Xie G."/>
            <person name="Ding J."/>
        </authorList>
    </citation>
    <scope>NUCLEOTIDE SEQUENCE [LARGE SCALE GENOMIC DNA]</scope>
    <source>
        <strain evidence="1 2">S1</strain>
    </source>
</reference>
<proteinExistence type="predicted"/>
<dbReference type="Pfam" id="PF10076">
    <property type="entry name" value="Phage_Mu_Gp48"/>
    <property type="match status" value="1"/>
</dbReference>
<sequence length="190" mass="21253">MAVEDEYTRLLKRLLPPGPAWEGNNPLLEGLAPSLARVHAQSSALMREIDPGAAVQLLDRYEALCGLPDECTIEETQTLSQRQRRLAAKVNGYGGINEAFYRRQLDALGYRSVSITQYQNEAENPRPDIATDDDYRYLWQVNIPTLATIDVMTCASSCVDSLRTWGDTVIECVINKVAPSHTEVVFAYME</sequence>
<evidence type="ECO:0000313" key="2">
    <source>
        <dbReference type="Proteomes" id="UP000285793"/>
    </source>
</evidence>
<protein>
    <submittedName>
        <fullName evidence="1">DUF2313 domain-containing protein</fullName>
    </submittedName>
</protein>
<evidence type="ECO:0000313" key="1">
    <source>
        <dbReference type="EMBL" id="ROW59989.1"/>
    </source>
</evidence>
<dbReference type="AlphaFoldDB" id="A0A423XU17"/>
<dbReference type="Proteomes" id="UP000285793">
    <property type="component" value="Unassembled WGS sequence"/>
</dbReference>
<accession>A0A423XU17</accession>